<gene>
    <name evidence="1" type="ORF">E6K80_01260</name>
</gene>
<reference evidence="1 2" key="1">
    <citation type="journal article" date="2019" name="Nat. Microbiol.">
        <title>Mediterranean grassland soil C-N compound turnover is dependent on rainfall and depth, and is mediated by genomically divergent microorganisms.</title>
        <authorList>
            <person name="Diamond S."/>
            <person name="Andeer P.F."/>
            <person name="Li Z."/>
            <person name="Crits-Christoph A."/>
            <person name="Burstein D."/>
            <person name="Anantharaman K."/>
            <person name="Lane K.R."/>
            <person name="Thomas B.C."/>
            <person name="Pan C."/>
            <person name="Northen T.R."/>
            <person name="Banfield J.F."/>
        </authorList>
    </citation>
    <scope>NUCLEOTIDE SEQUENCE [LARGE SCALE GENOMIC DNA]</scope>
    <source>
        <strain evidence="1">WS_10</strain>
    </source>
</reference>
<dbReference type="EMBL" id="VBPA01000028">
    <property type="protein sequence ID" value="TMQ72987.1"/>
    <property type="molecule type" value="Genomic_DNA"/>
</dbReference>
<name>A0A538UAW4_UNCEI</name>
<proteinExistence type="predicted"/>
<evidence type="ECO:0000313" key="1">
    <source>
        <dbReference type="EMBL" id="TMQ72987.1"/>
    </source>
</evidence>
<sequence length="68" mass="7781">MSKDRVGLCARCRHARTVPSRTTVYWMCERSKTDPSFDKYPRLPMIQCRGFEPAAETPDASCEAEPRS</sequence>
<organism evidence="1 2">
    <name type="scientific">Eiseniibacteriota bacterium</name>
    <dbReference type="NCBI Taxonomy" id="2212470"/>
    <lineage>
        <taxon>Bacteria</taxon>
        <taxon>Candidatus Eiseniibacteriota</taxon>
    </lineage>
</organism>
<evidence type="ECO:0000313" key="2">
    <source>
        <dbReference type="Proteomes" id="UP000319836"/>
    </source>
</evidence>
<dbReference type="AlphaFoldDB" id="A0A538UAW4"/>
<comment type="caution">
    <text evidence="1">The sequence shown here is derived from an EMBL/GenBank/DDBJ whole genome shotgun (WGS) entry which is preliminary data.</text>
</comment>
<accession>A0A538UAW4</accession>
<protein>
    <submittedName>
        <fullName evidence="1">Uncharacterized protein</fullName>
    </submittedName>
</protein>
<dbReference type="Proteomes" id="UP000319836">
    <property type="component" value="Unassembled WGS sequence"/>
</dbReference>